<feature type="transmembrane region" description="Helical" evidence="1">
    <location>
        <begin position="87"/>
        <end position="110"/>
    </location>
</feature>
<feature type="transmembrane region" description="Helical" evidence="1">
    <location>
        <begin position="59"/>
        <end position="80"/>
    </location>
</feature>
<dbReference type="EMBL" id="LT607412">
    <property type="protein sequence ID" value="SCE83315.1"/>
    <property type="molecule type" value="Genomic_DNA"/>
</dbReference>
<dbReference type="AlphaFoldDB" id="A0A1C4VHN2"/>
<keyword evidence="1" id="KW-0812">Transmembrane</keyword>
<protein>
    <submittedName>
        <fullName evidence="2">Uncharacterized protein</fullName>
    </submittedName>
</protein>
<proteinExistence type="predicted"/>
<sequence>MSSEVLFFSGAAVVLLAGGVLLGRMLANRRRVELLPLMGALVASVIVLTVMTGPLGARSLAMALAALLWGAVLLATVMLVRRSRPRLAIVVGVVGGVIAIHAAVITFVVARFSATEAPREYALLWLPAAMTGAVKNLGEPGSGVETPLWVRMSQDAGLLPLLVVLLSGFALSYVVRMGVLARPPAST</sequence>
<evidence type="ECO:0000256" key="1">
    <source>
        <dbReference type="SAM" id="Phobius"/>
    </source>
</evidence>
<feature type="transmembrane region" description="Helical" evidence="1">
    <location>
        <begin position="34"/>
        <end position="53"/>
    </location>
</feature>
<reference evidence="3" key="1">
    <citation type="submission" date="2016-06" db="EMBL/GenBank/DDBJ databases">
        <authorList>
            <person name="Varghese N."/>
            <person name="Submissions Spin"/>
        </authorList>
    </citation>
    <scope>NUCLEOTIDE SEQUENCE [LARGE SCALE GENOMIC DNA]</scope>
    <source>
        <strain evidence="3">DSM 44875</strain>
    </source>
</reference>
<gene>
    <name evidence="2" type="ORF">GA0070607_2124</name>
</gene>
<evidence type="ECO:0000313" key="2">
    <source>
        <dbReference type="EMBL" id="SCE83315.1"/>
    </source>
</evidence>
<keyword evidence="1" id="KW-0472">Membrane</keyword>
<evidence type="ECO:0000313" key="3">
    <source>
        <dbReference type="Proteomes" id="UP000198243"/>
    </source>
</evidence>
<keyword evidence="3" id="KW-1185">Reference proteome</keyword>
<organism evidence="2 3">
    <name type="scientific">Micromonospora coriariae</name>
    <dbReference type="NCBI Taxonomy" id="285665"/>
    <lineage>
        <taxon>Bacteria</taxon>
        <taxon>Bacillati</taxon>
        <taxon>Actinomycetota</taxon>
        <taxon>Actinomycetes</taxon>
        <taxon>Micromonosporales</taxon>
        <taxon>Micromonosporaceae</taxon>
        <taxon>Micromonospora</taxon>
    </lineage>
</organism>
<dbReference type="Proteomes" id="UP000198243">
    <property type="component" value="Chromosome I"/>
</dbReference>
<dbReference type="RefSeq" id="WP_089018037.1">
    <property type="nucleotide sequence ID" value="NZ_LT607412.1"/>
</dbReference>
<feature type="transmembrane region" description="Helical" evidence="1">
    <location>
        <begin position="157"/>
        <end position="175"/>
    </location>
</feature>
<keyword evidence="1" id="KW-1133">Transmembrane helix</keyword>
<dbReference type="OrthoDB" id="3393150at2"/>
<feature type="transmembrane region" description="Helical" evidence="1">
    <location>
        <begin position="6"/>
        <end position="27"/>
    </location>
</feature>
<accession>A0A1C4VHN2</accession>
<name>A0A1C4VHN2_9ACTN</name>